<keyword evidence="3" id="KW-1185">Reference proteome</keyword>
<evidence type="ECO:0000313" key="2">
    <source>
        <dbReference type="EMBL" id="MDR6224112.1"/>
    </source>
</evidence>
<protein>
    <submittedName>
        <fullName evidence="2">Uncharacterized protein</fullName>
    </submittedName>
</protein>
<dbReference type="Proteomes" id="UP001185012">
    <property type="component" value="Unassembled WGS sequence"/>
</dbReference>
<dbReference type="EMBL" id="JAVDQG010000001">
    <property type="protein sequence ID" value="MDR6224112.1"/>
    <property type="molecule type" value="Genomic_DNA"/>
</dbReference>
<accession>A0ABU1IH55</accession>
<feature type="region of interest" description="Disordered" evidence="1">
    <location>
        <begin position="1"/>
        <end position="28"/>
    </location>
</feature>
<sequence length="80" mass="9496">MVKKKKRNKSEQPKQKSNRRKRIKESDLYESRVVAPLRSQLRRAQQGGHLQVVDEIWGKLQDAQKHHRILIARGTFVERP</sequence>
<proteinExistence type="predicted"/>
<evidence type="ECO:0000256" key="1">
    <source>
        <dbReference type="SAM" id="MobiDB-lite"/>
    </source>
</evidence>
<dbReference type="RefSeq" id="WP_309860932.1">
    <property type="nucleotide sequence ID" value="NZ_JAVDQG010000001.1"/>
</dbReference>
<reference evidence="2 3" key="1">
    <citation type="submission" date="2023-07" db="EMBL/GenBank/DDBJ databases">
        <title>Genomic Encyclopedia of Type Strains, Phase IV (KMG-IV): sequencing the most valuable type-strain genomes for metagenomic binning, comparative biology and taxonomic classification.</title>
        <authorList>
            <person name="Goeker M."/>
        </authorList>
    </citation>
    <scope>NUCLEOTIDE SEQUENCE [LARGE SCALE GENOMIC DNA]</scope>
    <source>
        <strain evidence="2 3">DSM 45903</strain>
    </source>
</reference>
<comment type="caution">
    <text evidence="2">The sequence shown here is derived from an EMBL/GenBank/DDBJ whole genome shotgun (WGS) entry which is preliminary data.</text>
</comment>
<evidence type="ECO:0000313" key="3">
    <source>
        <dbReference type="Proteomes" id="UP001185012"/>
    </source>
</evidence>
<gene>
    <name evidence="2" type="ORF">JOE21_000100</name>
</gene>
<name>A0ABU1IH55_9BACL</name>
<organism evidence="2 3">
    <name type="scientific">Desmospora profundinema</name>
    <dbReference type="NCBI Taxonomy" id="1571184"/>
    <lineage>
        <taxon>Bacteria</taxon>
        <taxon>Bacillati</taxon>
        <taxon>Bacillota</taxon>
        <taxon>Bacilli</taxon>
        <taxon>Bacillales</taxon>
        <taxon>Thermoactinomycetaceae</taxon>
        <taxon>Desmospora</taxon>
    </lineage>
</organism>